<name>A0A6L2LMU4_TANCI</name>
<reference evidence="2" key="1">
    <citation type="journal article" date="2019" name="Sci. Rep.">
        <title>Draft genome of Tanacetum cinerariifolium, the natural source of mosquito coil.</title>
        <authorList>
            <person name="Yamashiro T."/>
            <person name="Shiraishi A."/>
            <person name="Satake H."/>
            <person name="Nakayama K."/>
        </authorList>
    </citation>
    <scope>NUCLEOTIDE SEQUENCE</scope>
</reference>
<evidence type="ECO:0000256" key="1">
    <source>
        <dbReference type="SAM" id="MobiDB-lite"/>
    </source>
</evidence>
<evidence type="ECO:0008006" key="3">
    <source>
        <dbReference type="Google" id="ProtNLM"/>
    </source>
</evidence>
<proteinExistence type="predicted"/>
<dbReference type="EMBL" id="BKCJ010004681">
    <property type="protein sequence ID" value="GEU62480.1"/>
    <property type="molecule type" value="Genomic_DNA"/>
</dbReference>
<organism evidence="2">
    <name type="scientific">Tanacetum cinerariifolium</name>
    <name type="common">Dalmatian daisy</name>
    <name type="synonym">Chrysanthemum cinerariifolium</name>
    <dbReference type="NCBI Taxonomy" id="118510"/>
    <lineage>
        <taxon>Eukaryota</taxon>
        <taxon>Viridiplantae</taxon>
        <taxon>Streptophyta</taxon>
        <taxon>Embryophyta</taxon>
        <taxon>Tracheophyta</taxon>
        <taxon>Spermatophyta</taxon>
        <taxon>Magnoliopsida</taxon>
        <taxon>eudicotyledons</taxon>
        <taxon>Gunneridae</taxon>
        <taxon>Pentapetalae</taxon>
        <taxon>asterids</taxon>
        <taxon>campanulids</taxon>
        <taxon>Asterales</taxon>
        <taxon>Asteraceae</taxon>
        <taxon>Asteroideae</taxon>
        <taxon>Anthemideae</taxon>
        <taxon>Anthemidinae</taxon>
        <taxon>Tanacetum</taxon>
    </lineage>
</organism>
<comment type="caution">
    <text evidence="2">The sequence shown here is derived from an EMBL/GenBank/DDBJ whole genome shotgun (WGS) entry which is preliminary data.</text>
</comment>
<protein>
    <recommendedName>
        <fullName evidence="3">Reverse transcriptase domain-containing protein</fullName>
    </recommendedName>
</protein>
<gene>
    <name evidence="2" type="ORF">Tci_034458</name>
</gene>
<evidence type="ECO:0000313" key="2">
    <source>
        <dbReference type="EMBL" id="GEU62480.1"/>
    </source>
</evidence>
<accession>A0A6L2LMU4</accession>
<dbReference type="PANTHER" id="PTHR33067">
    <property type="entry name" value="RNA-DIRECTED DNA POLYMERASE-RELATED"/>
    <property type="match status" value="1"/>
</dbReference>
<feature type="compositionally biased region" description="Polar residues" evidence="1">
    <location>
        <begin position="51"/>
        <end position="74"/>
    </location>
</feature>
<feature type="region of interest" description="Disordered" evidence="1">
    <location>
        <begin position="315"/>
        <end position="339"/>
    </location>
</feature>
<dbReference type="PANTHER" id="PTHR33067:SF35">
    <property type="entry name" value="ASPARTIC PEPTIDASE DDI1-TYPE DOMAIN-CONTAINING PROTEIN"/>
    <property type="match status" value="1"/>
</dbReference>
<feature type="region of interest" description="Disordered" evidence="1">
    <location>
        <begin position="51"/>
        <end position="81"/>
    </location>
</feature>
<sequence length="464" mass="52265">MREFMVAQKYSNEFMKNQCFNLKTKVKQGLKNQQATIHDLETRRGQLTYQIATRPTGSLPSNTQTNPKPSSGSNDKAYRPPPARIKHVNVVCIRSGRTYDPPPNPIDKITIIHDDSDNEAEEDNPTHSTFKQTETILIRAINIPHVDVLAGMPNYRKFLKVLMSNKKKMEEISATFLNEECSAIIQNKISPKLGDLGSFLIPCTLVNAITCYALADLGTSINLMPYSLYAKLLETAKDKGLAGEVSASTKKKERIVAIIVEDMQKRKNDVKARTTLLLALLDKHQLRFFNTDVAAASLSYDTVCAFIATQPNRVQITKESRQREQRETYKKDPKEEEPAPKAMIAIDGIRWDWSYMAEEYEASKNHALVADEEEVPTKYALMAKTSSSSDNEKDLSWMGLPEFVDDTITDYTRPTPSIDVSKSVSNELEERWKSNNLLSLNKEDHLIKSGVKPPRVVPPIEAAL</sequence>
<dbReference type="AlphaFoldDB" id="A0A6L2LMU4"/>
<feature type="non-terminal residue" evidence="2">
    <location>
        <position position="464"/>
    </location>
</feature>
<feature type="compositionally biased region" description="Basic and acidic residues" evidence="1">
    <location>
        <begin position="316"/>
        <end position="339"/>
    </location>
</feature>